<proteinExistence type="predicted"/>
<protein>
    <recommendedName>
        <fullName evidence="3">Phage tail tape measure protein domain-containing protein</fullName>
    </recommendedName>
</protein>
<organism evidence="4 5">
    <name type="scientific">Kocuria sediminis</name>
    <dbReference type="NCBI Taxonomy" id="1038857"/>
    <lineage>
        <taxon>Bacteria</taxon>
        <taxon>Bacillati</taxon>
        <taxon>Actinomycetota</taxon>
        <taxon>Actinomycetes</taxon>
        <taxon>Micrococcales</taxon>
        <taxon>Micrococcaceae</taxon>
        <taxon>Kocuria</taxon>
    </lineage>
</organism>
<dbReference type="RefSeq" id="WP_156266121.1">
    <property type="nucleotide sequence ID" value="NZ_WOGU01000001.1"/>
</dbReference>
<feature type="region of interest" description="Disordered" evidence="2">
    <location>
        <begin position="15"/>
        <end position="62"/>
    </location>
</feature>
<dbReference type="EMBL" id="WOGU01000001">
    <property type="protein sequence ID" value="MUN61569.1"/>
    <property type="molecule type" value="Genomic_DNA"/>
</dbReference>
<evidence type="ECO:0000313" key="5">
    <source>
        <dbReference type="Proteomes" id="UP000436989"/>
    </source>
</evidence>
<evidence type="ECO:0000256" key="2">
    <source>
        <dbReference type="SAM" id="MobiDB-lite"/>
    </source>
</evidence>
<comment type="caution">
    <text evidence="4">The sequence shown here is derived from an EMBL/GenBank/DDBJ whole genome shotgun (WGS) entry which is preliminary data.</text>
</comment>
<sequence length="742" mass="76921">MSSNDITFVARLRDHLTGPAKQAAKATEDLEKTSTRAGKHIAQAHDKAADAAEKGSEKTRRSLTKIERAFKALDGSAGLMGRALGESWDEAERGPRRALTALTGTGRQMVTESRQIGQRVGQNISSGIQAGIDGIDVSGLTTALGSVTVGGGVLGSLEQDRIARRVGAASGTDHEAIRHLAGDVYGAGLGADYGAVTDTAWSMIATLDIEPGSPEAAALLRGQQSIADAFQLPADRLSLATRVIVDGDGLTAAASQDVLTSALRASNPGTQDELLDALIEYGPVLRGTGVDMSVLASALSAASDQGPMAVDKTGDAFKEWAVRLASRDTTSSKAYAALGMDMGDLASRLQEGDAGALRDTASRLLEVEDAGERARLAIEAFGTPMEDLGPSQITDYLTAWSDMESGVLNTAGATNSLVDALTSGQGASATTMTRAIAAAFVDVGDALAPIITPAAKLVSLLAQPLAYGATALTTWGLIQRMPGGAAAAKWALSGLGTVIKNHPLVRLGLIAVGAVKGLEWLYENVGWVRDGFDSLGDGVRDVLGFFDDLGASIDRLIEEKFPRLHDAAEAALNFGDGRNTDGSGLSWADRVLGAGAFVGEQLSLPDVGGNRDDRLRMLLEDAPHHAEGGWTASGAHPAIVGEQGREFVVNHWASEKLAAVPGALGAIHQGKVPTTPIPVPMAAGAGSGAAAAPVVFNQNFTLGAGANADTAREFAAQWKREMAMYSRERRLTTNTLTARGAH</sequence>
<feature type="compositionally biased region" description="Basic and acidic residues" evidence="2">
    <location>
        <begin position="43"/>
        <end position="62"/>
    </location>
</feature>
<gene>
    <name evidence="4" type="ORF">GMA12_00090</name>
</gene>
<keyword evidence="5" id="KW-1185">Reference proteome</keyword>
<evidence type="ECO:0000313" key="4">
    <source>
        <dbReference type="EMBL" id="MUN61569.1"/>
    </source>
</evidence>
<dbReference type="InterPro" id="IPR010090">
    <property type="entry name" value="Phage_tape_meas"/>
</dbReference>
<name>A0A6N8GFT5_9MICC</name>
<evidence type="ECO:0000256" key="1">
    <source>
        <dbReference type="ARBA" id="ARBA00022612"/>
    </source>
</evidence>
<reference evidence="4 5" key="1">
    <citation type="submission" date="2019-12" db="EMBL/GenBank/DDBJ databases">
        <authorList>
            <person name="Shi Y."/>
        </authorList>
    </citation>
    <scope>NUCLEOTIDE SEQUENCE [LARGE SCALE GENOMIC DNA]</scope>
    <source>
        <strain evidence="4 5">JCM 17929</strain>
    </source>
</reference>
<dbReference type="PANTHER" id="PTHR37813">
    <property type="entry name" value="FELS-2 PROPHAGE PROTEIN"/>
    <property type="match status" value="1"/>
</dbReference>
<dbReference type="PANTHER" id="PTHR37813:SF1">
    <property type="entry name" value="FELS-2 PROPHAGE PROTEIN"/>
    <property type="match status" value="1"/>
</dbReference>
<feature type="domain" description="Phage tail tape measure protein" evidence="3">
    <location>
        <begin position="219"/>
        <end position="382"/>
    </location>
</feature>
<dbReference type="Proteomes" id="UP000436989">
    <property type="component" value="Unassembled WGS sequence"/>
</dbReference>
<dbReference type="Pfam" id="PF10145">
    <property type="entry name" value="PhageMin_Tail"/>
    <property type="match status" value="1"/>
</dbReference>
<keyword evidence="1" id="KW-1188">Viral release from host cell</keyword>
<dbReference type="AlphaFoldDB" id="A0A6N8GFT5"/>
<accession>A0A6N8GFT5</accession>
<evidence type="ECO:0000259" key="3">
    <source>
        <dbReference type="Pfam" id="PF10145"/>
    </source>
</evidence>